<feature type="region of interest" description="Disordered" evidence="1">
    <location>
        <begin position="1"/>
        <end position="21"/>
    </location>
</feature>
<evidence type="ECO:0000313" key="3">
    <source>
        <dbReference type="Proteomes" id="UP000271241"/>
    </source>
</evidence>
<feature type="compositionally biased region" description="Basic and acidic residues" evidence="1">
    <location>
        <begin position="543"/>
        <end position="556"/>
    </location>
</feature>
<organism evidence="2 3">
    <name type="scientific">Thamnocephalis sphaerospora</name>
    <dbReference type="NCBI Taxonomy" id="78915"/>
    <lineage>
        <taxon>Eukaryota</taxon>
        <taxon>Fungi</taxon>
        <taxon>Fungi incertae sedis</taxon>
        <taxon>Zoopagomycota</taxon>
        <taxon>Zoopagomycotina</taxon>
        <taxon>Zoopagomycetes</taxon>
        <taxon>Zoopagales</taxon>
        <taxon>Sigmoideomycetaceae</taxon>
        <taxon>Thamnocephalis</taxon>
    </lineage>
</organism>
<feature type="region of interest" description="Disordered" evidence="1">
    <location>
        <begin position="494"/>
        <end position="556"/>
    </location>
</feature>
<evidence type="ECO:0000256" key="1">
    <source>
        <dbReference type="SAM" id="MobiDB-lite"/>
    </source>
</evidence>
<feature type="region of interest" description="Disordered" evidence="1">
    <location>
        <begin position="223"/>
        <end position="248"/>
    </location>
</feature>
<dbReference type="EMBL" id="KZ993692">
    <property type="protein sequence ID" value="RKP04487.1"/>
    <property type="molecule type" value="Genomic_DNA"/>
</dbReference>
<feature type="region of interest" description="Disordered" evidence="1">
    <location>
        <begin position="403"/>
        <end position="424"/>
    </location>
</feature>
<protein>
    <submittedName>
        <fullName evidence="2">Uncharacterized protein</fullName>
    </submittedName>
</protein>
<feature type="region of interest" description="Disordered" evidence="1">
    <location>
        <begin position="60"/>
        <end position="88"/>
    </location>
</feature>
<evidence type="ECO:0000313" key="2">
    <source>
        <dbReference type="EMBL" id="RKP04487.1"/>
    </source>
</evidence>
<accession>A0A4P9XFW8</accession>
<gene>
    <name evidence="2" type="ORF">THASP1DRAFT_33744</name>
</gene>
<keyword evidence="3" id="KW-1185">Reference proteome</keyword>
<feature type="compositionally biased region" description="Low complexity" evidence="1">
    <location>
        <begin position="503"/>
        <end position="521"/>
    </location>
</feature>
<feature type="compositionally biased region" description="Low complexity" evidence="1">
    <location>
        <begin position="156"/>
        <end position="168"/>
    </location>
</feature>
<feature type="region of interest" description="Disordered" evidence="1">
    <location>
        <begin position="151"/>
        <end position="194"/>
    </location>
</feature>
<reference evidence="3" key="1">
    <citation type="journal article" date="2018" name="Nat. Microbiol.">
        <title>Leveraging single-cell genomics to expand the fungal tree of life.</title>
        <authorList>
            <person name="Ahrendt S.R."/>
            <person name="Quandt C.A."/>
            <person name="Ciobanu D."/>
            <person name="Clum A."/>
            <person name="Salamov A."/>
            <person name="Andreopoulos B."/>
            <person name="Cheng J.F."/>
            <person name="Woyke T."/>
            <person name="Pelin A."/>
            <person name="Henrissat B."/>
            <person name="Reynolds N.K."/>
            <person name="Benny G.L."/>
            <person name="Smith M.E."/>
            <person name="James T.Y."/>
            <person name="Grigoriev I.V."/>
        </authorList>
    </citation>
    <scope>NUCLEOTIDE SEQUENCE [LARGE SCALE GENOMIC DNA]</scope>
    <source>
        <strain evidence="3">RSA 1356</strain>
    </source>
</reference>
<sequence>MVADERHDAGAQQLIRTTNDLDPESRRKLRLRRRKLDKLFGEPLDETVVFDRLVRPSLNAAPAASPTSPVARRSSAARTAHRPHSVTDRVLEGLLSDTEVSAAPHSLPASPTVLAHHLPQSPSYSHMDMGRSQSMVSLKSTLSAISLADTQHRRSSSFSTPNTSSVFPSPSPCSDRDGGLEASHSDRSPEQRARELRRKKIEKLFRVLGVHVPVDVLNAVQAKHDQEHRRPNASPVAGSSAPGVSSPLRHRRSFTADAATEPTVVAANFRNGATSTGTMLLSPSEKRAGVRRAEKLERMFGTRPPCDIINNAALMNQMHITSGDSAVIQLDGDTSTPTGEGTSLLDLLELDDEEEEEEGNGSLAGTNLHMHLDSTSLISILLEDDATVDTLLEYVSAPSGNSTPSIANGIGPGRPSSPPLEKGVRQRRMRKLKRFFGQELQMGEMSTQNIVLGADDPTAVACASSDTAASTATSSSPPSRSVLPGQIESIWRRSQRRSWTLPSLGGSSSGSQETATAAAEATRAHPVSAPAARRHGRTVDAPSLRDMEVKSRASAV</sequence>
<feature type="compositionally biased region" description="Low complexity" evidence="1">
    <location>
        <begin position="60"/>
        <end position="78"/>
    </location>
</feature>
<dbReference type="STRING" id="78915.A0A4P9XFW8"/>
<dbReference type="AlphaFoldDB" id="A0A4P9XFW8"/>
<dbReference type="OrthoDB" id="354769at2759"/>
<feature type="compositionally biased region" description="Basic and acidic residues" evidence="1">
    <location>
        <begin position="174"/>
        <end position="194"/>
    </location>
</feature>
<dbReference type="Proteomes" id="UP000271241">
    <property type="component" value="Unassembled WGS sequence"/>
</dbReference>
<name>A0A4P9XFW8_9FUNG</name>
<proteinExistence type="predicted"/>